<proteinExistence type="predicted"/>
<gene>
    <name evidence="7" type="ORF">PROFUN_15730</name>
</gene>
<evidence type="ECO:0000313" key="8">
    <source>
        <dbReference type="Proteomes" id="UP000241769"/>
    </source>
</evidence>
<dbReference type="SUPFAM" id="SSF57716">
    <property type="entry name" value="Glucocorticoid receptor-like (DNA-binding domain)"/>
    <property type="match status" value="2"/>
</dbReference>
<dbReference type="PANTHER" id="PTHR24206">
    <property type="entry name" value="OS06G0237300 PROTEIN"/>
    <property type="match status" value="1"/>
</dbReference>
<dbReference type="Proteomes" id="UP000241769">
    <property type="component" value="Unassembled WGS sequence"/>
</dbReference>
<name>A0A2P6MUN6_9EUKA</name>
<evidence type="ECO:0000256" key="1">
    <source>
        <dbReference type="ARBA" id="ARBA00022723"/>
    </source>
</evidence>
<keyword evidence="3 4" id="KW-0440">LIM domain</keyword>
<evidence type="ECO:0000256" key="3">
    <source>
        <dbReference type="ARBA" id="ARBA00023038"/>
    </source>
</evidence>
<reference evidence="7 8" key="1">
    <citation type="journal article" date="2018" name="Genome Biol. Evol.">
        <title>Multiple Roots of Fruiting Body Formation in Amoebozoa.</title>
        <authorList>
            <person name="Hillmann F."/>
            <person name="Forbes G."/>
            <person name="Novohradska S."/>
            <person name="Ferling I."/>
            <person name="Riege K."/>
            <person name="Groth M."/>
            <person name="Westermann M."/>
            <person name="Marz M."/>
            <person name="Spaller T."/>
            <person name="Winckler T."/>
            <person name="Schaap P."/>
            <person name="Glockner G."/>
        </authorList>
    </citation>
    <scope>NUCLEOTIDE SEQUENCE [LARGE SCALE GENOMIC DNA]</scope>
    <source>
        <strain evidence="7 8">Jena</strain>
    </source>
</reference>
<evidence type="ECO:0000256" key="5">
    <source>
        <dbReference type="SAM" id="MobiDB-lite"/>
    </source>
</evidence>
<sequence length="285" mass="32329">GGASTSLAPKSFIPESGEDKPQQKGETPDHIASKFKAVGGEKCTSCGKSVYATEKITVEELKGNSIYHKSCLKCSVCNIQLDLSTFGSINGVIYCKVHLKAAAPEMAKVAFDPDAPLTGLKRVENVPKGDTTPINRGSFIGEGGSQGGSYADARDLEDRRREEEERKREESREESREEERVPESPKVERREVKEEEPKEEPQETKSEPEVRRDHSEAEAAARSQPSITASKEEEEEAERKRRLEERRREREEKKRQQEEEEAREERERQAAREERRKRLESAKDD</sequence>
<evidence type="ECO:0000259" key="6">
    <source>
        <dbReference type="PROSITE" id="PS50023"/>
    </source>
</evidence>
<organism evidence="7 8">
    <name type="scientific">Planoprotostelium fungivorum</name>
    <dbReference type="NCBI Taxonomy" id="1890364"/>
    <lineage>
        <taxon>Eukaryota</taxon>
        <taxon>Amoebozoa</taxon>
        <taxon>Evosea</taxon>
        <taxon>Variosea</taxon>
        <taxon>Cavosteliida</taxon>
        <taxon>Cavosteliaceae</taxon>
        <taxon>Planoprotostelium</taxon>
    </lineage>
</organism>
<dbReference type="Gene3D" id="2.10.110.10">
    <property type="entry name" value="Cysteine Rich Protein"/>
    <property type="match status" value="1"/>
</dbReference>
<comment type="caution">
    <text evidence="7">The sequence shown here is derived from an EMBL/GenBank/DDBJ whole genome shotgun (WGS) entry which is preliminary data.</text>
</comment>
<dbReference type="GO" id="GO:0046872">
    <property type="term" value="F:metal ion binding"/>
    <property type="evidence" value="ECO:0007669"/>
    <property type="project" value="UniProtKB-KW"/>
</dbReference>
<feature type="domain" description="LIM zinc-binding" evidence="6">
    <location>
        <begin position="41"/>
        <end position="105"/>
    </location>
</feature>
<evidence type="ECO:0000313" key="7">
    <source>
        <dbReference type="EMBL" id="PRP75394.1"/>
    </source>
</evidence>
<protein>
    <submittedName>
        <fullName evidence="7">LIM-type zinc finger-containing protein</fullName>
    </submittedName>
</protein>
<feature type="compositionally biased region" description="Basic and acidic residues" evidence="5">
    <location>
        <begin position="237"/>
        <end position="285"/>
    </location>
</feature>
<dbReference type="SMART" id="SM00132">
    <property type="entry name" value="LIM"/>
    <property type="match status" value="1"/>
</dbReference>
<dbReference type="Pfam" id="PF00412">
    <property type="entry name" value="LIM"/>
    <property type="match status" value="1"/>
</dbReference>
<keyword evidence="2 4" id="KW-0862">Zinc</keyword>
<dbReference type="EMBL" id="MDYQ01000390">
    <property type="protein sequence ID" value="PRP75394.1"/>
    <property type="molecule type" value="Genomic_DNA"/>
</dbReference>
<feature type="compositionally biased region" description="Basic and acidic residues" evidence="5">
    <location>
        <begin position="17"/>
        <end position="28"/>
    </location>
</feature>
<keyword evidence="8" id="KW-1185">Reference proteome</keyword>
<feature type="compositionally biased region" description="Basic and acidic residues" evidence="5">
    <location>
        <begin position="152"/>
        <end position="219"/>
    </location>
</feature>
<evidence type="ECO:0000256" key="2">
    <source>
        <dbReference type="ARBA" id="ARBA00022833"/>
    </source>
</evidence>
<dbReference type="PROSITE" id="PS00478">
    <property type="entry name" value="LIM_DOMAIN_1"/>
    <property type="match status" value="1"/>
</dbReference>
<keyword evidence="1 4" id="KW-0479">Metal-binding</keyword>
<dbReference type="OrthoDB" id="6129702at2759"/>
<dbReference type="AlphaFoldDB" id="A0A2P6MUN6"/>
<dbReference type="CDD" id="cd09358">
    <property type="entry name" value="LIM_Mical_like"/>
    <property type="match status" value="1"/>
</dbReference>
<evidence type="ECO:0000256" key="4">
    <source>
        <dbReference type="PROSITE-ProRule" id="PRU00125"/>
    </source>
</evidence>
<feature type="region of interest" description="Disordered" evidence="5">
    <location>
        <begin position="119"/>
        <end position="285"/>
    </location>
</feature>
<feature type="non-terminal residue" evidence="7">
    <location>
        <position position="1"/>
    </location>
</feature>
<dbReference type="PROSITE" id="PS50023">
    <property type="entry name" value="LIM_DOMAIN_2"/>
    <property type="match status" value="1"/>
</dbReference>
<dbReference type="InParanoid" id="A0A2P6MUN6"/>
<accession>A0A2P6MUN6</accession>
<feature type="region of interest" description="Disordered" evidence="5">
    <location>
        <begin position="1"/>
        <end position="28"/>
    </location>
</feature>
<dbReference type="InterPro" id="IPR001781">
    <property type="entry name" value="Znf_LIM"/>
</dbReference>